<comment type="caution">
    <text evidence="2">The sequence shown here is derived from an EMBL/GenBank/DDBJ whole genome shotgun (WGS) entry which is preliminary data.</text>
</comment>
<sequence length="72" mass="8555">MNEQLLTGEEVATLLRAKPRFVRRLVAERRIAYVKVGRLVRFTTQAVREYVDRNRIDPMTRSQVRQQLREIG</sequence>
<dbReference type="Proteomes" id="UP000619293">
    <property type="component" value="Unassembled WGS sequence"/>
</dbReference>
<proteinExistence type="predicted"/>
<dbReference type="NCBIfam" id="TIGR01764">
    <property type="entry name" value="excise"/>
    <property type="match status" value="1"/>
</dbReference>
<dbReference type="GO" id="GO:0003677">
    <property type="term" value="F:DNA binding"/>
    <property type="evidence" value="ECO:0007669"/>
    <property type="project" value="InterPro"/>
</dbReference>
<evidence type="ECO:0000313" key="2">
    <source>
        <dbReference type="EMBL" id="GIF94890.1"/>
    </source>
</evidence>
<evidence type="ECO:0000313" key="3">
    <source>
        <dbReference type="Proteomes" id="UP000619293"/>
    </source>
</evidence>
<gene>
    <name evidence="2" type="ORF">Cch02nite_83340</name>
</gene>
<dbReference type="Pfam" id="PF12728">
    <property type="entry name" value="HTH_17"/>
    <property type="match status" value="1"/>
</dbReference>
<accession>A0A8J3KCW8</accession>
<evidence type="ECO:0000259" key="1">
    <source>
        <dbReference type="Pfam" id="PF12728"/>
    </source>
</evidence>
<dbReference type="EMBL" id="BONG01000142">
    <property type="protein sequence ID" value="GIF94890.1"/>
    <property type="molecule type" value="Genomic_DNA"/>
</dbReference>
<name>A0A8J3KCW8_9ACTN</name>
<dbReference type="InterPro" id="IPR041657">
    <property type="entry name" value="HTH_17"/>
</dbReference>
<protein>
    <recommendedName>
        <fullName evidence="1">Helix-turn-helix domain-containing protein</fullName>
    </recommendedName>
</protein>
<dbReference type="RefSeq" id="WP_203736806.1">
    <property type="nucleotide sequence ID" value="NZ_BAAALB010000074.1"/>
</dbReference>
<feature type="domain" description="Helix-turn-helix" evidence="1">
    <location>
        <begin position="5"/>
        <end position="55"/>
    </location>
</feature>
<keyword evidence="3" id="KW-1185">Reference proteome</keyword>
<dbReference type="AlphaFoldDB" id="A0A8J3KCW8"/>
<dbReference type="InterPro" id="IPR010093">
    <property type="entry name" value="SinI_DNA-bd"/>
</dbReference>
<reference evidence="2 3" key="1">
    <citation type="submission" date="2021-01" db="EMBL/GenBank/DDBJ databases">
        <title>Whole genome shotgun sequence of Catellatospora chokoriensis NBRC 107358.</title>
        <authorList>
            <person name="Komaki H."/>
            <person name="Tamura T."/>
        </authorList>
    </citation>
    <scope>NUCLEOTIDE SEQUENCE [LARGE SCALE GENOMIC DNA]</scope>
    <source>
        <strain evidence="2 3">NBRC 107358</strain>
    </source>
</reference>
<organism evidence="2 3">
    <name type="scientific">Catellatospora chokoriensis</name>
    <dbReference type="NCBI Taxonomy" id="310353"/>
    <lineage>
        <taxon>Bacteria</taxon>
        <taxon>Bacillati</taxon>
        <taxon>Actinomycetota</taxon>
        <taxon>Actinomycetes</taxon>
        <taxon>Micromonosporales</taxon>
        <taxon>Micromonosporaceae</taxon>
        <taxon>Catellatospora</taxon>
    </lineage>
</organism>